<dbReference type="InterPro" id="IPR009061">
    <property type="entry name" value="DNA-bd_dom_put_sf"/>
</dbReference>
<dbReference type="OrthoDB" id="9801242at2"/>
<dbReference type="GO" id="GO:0003677">
    <property type="term" value="F:DNA binding"/>
    <property type="evidence" value="ECO:0007669"/>
    <property type="project" value="UniProtKB-KW"/>
</dbReference>
<keyword evidence="3" id="KW-1185">Reference proteome</keyword>
<gene>
    <name evidence="2" type="ORF">SAMN05421850_10979</name>
</gene>
<dbReference type="EMBL" id="FNEB01000009">
    <property type="protein sequence ID" value="SDJ15162.1"/>
    <property type="molecule type" value="Genomic_DNA"/>
</dbReference>
<sequence>MSNTQRDLARPNARAGEPKQESLLRRHMVEARTGLSRSTIYDWMKRGEFPKPVKLGARLVAWRESEINAWLESREPRRA</sequence>
<dbReference type="InterPro" id="IPR052931">
    <property type="entry name" value="Prophage_regulatory_activator"/>
</dbReference>
<keyword evidence="2" id="KW-0238">DNA-binding</keyword>
<dbReference type="STRING" id="490829.SAMN05421850_10979"/>
<dbReference type="Gene3D" id="1.10.238.160">
    <property type="match status" value="1"/>
</dbReference>
<dbReference type="RefSeq" id="WP_090029642.1">
    <property type="nucleotide sequence ID" value="NZ_FNEB01000009.1"/>
</dbReference>
<dbReference type="PANTHER" id="PTHR36154">
    <property type="entry name" value="DNA-BINDING TRANSCRIPTIONAL ACTIVATOR ALPA"/>
    <property type="match status" value="1"/>
</dbReference>
<name>A0A1G8RDU2_9RHOB</name>
<dbReference type="Pfam" id="PF05930">
    <property type="entry name" value="Phage_AlpA"/>
    <property type="match status" value="1"/>
</dbReference>
<dbReference type="AlphaFoldDB" id="A0A1G8RDU2"/>
<evidence type="ECO:0000313" key="3">
    <source>
        <dbReference type="Proteomes" id="UP000199340"/>
    </source>
</evidence>
<feature type="region of interest" description="Disordered" evidence="1">
    <location>
        <begin position="1"/>
        <end position="23"/>
    </location>
</feature>
<protein>
    <submittedName>
        <fullName evidence="2">Predicted DNA-binding transcriptional regulator AlpA</fullName>
    </submittedName>
</protein>
<accession>A0A1G8RDU2</accession>
<evidence type="ECO:0000313" key="2">
    <source>
        <dbReference type="EMBL" id="SDJ15162.1"/>
    </source>
</evidence>
<dbReference type="Proteomes" id="UP000199340">
    <property type="component" value="Unassembled WGS sequence"/>
</dbReference>
<evidence type="ECO:0000256" key="1">
    <source>
        <dbReference type="SAM" id="MobiDB-lite"/>
    </source>
</evidence>
<organism evidence="2 3">
    <name type="scientific">Lutimaribacter saemankumensis</name>
    <dbReference type="NCBI Taxonomy" id="490829"/>
    <lineage>
        <taxon>Bacteria</taxon>
        <taxon>Pseudomonadati</taxon>
        <taxon>Pseudomonadota</taxon>
        <taxon>Alphaproteobacteria</taxon>
        <taxon>Rhodobacterales</taxon>
        <taxon>Roseobacteraceae</taxon>
        <taxon>Lutimaribacter</taxon>
    </lineage>
</organism>
<dbReference type="SUPFAM" id="SSF46955">
    <property type="entry name" value="Putative DNA-binding domain"/>
    <property type="match status" value="1"/>
</dbReference>
<reference evidence="2 3" key="1">
    <citation type="submission" date="2016-10" db="EMBL/GenBank/DDBJ databases">
        <authorList>
            <person name="de Groot N.N."/>
        </authorList>
    </citation>
    <scope>NUCLEOTIDE SEQUENCE [LARGE SCALE GENOMIC DNA]</scope>
    <source>
        <strain evidence="2 3">DSM 28010</strain>
    </source>
</reference>
<dbReference type="InterPro" id="IPR010260">
    <property type="entry name" value="AlpA"/>
</dbReference>
<proteinExistence type="predicted"/>
<dbReference type="PANTHER" id="PTHR36154:SF1">
    <property type="entry name" value="DNA-BINDING TRANSCRIPTIONAL ACTIVATOR ALPA"/>
    <property type="match status" value="1"/>
</dbReference>